<accession>A0A7J5YP95</accession>
<dbReference type="AlphaFoldDB" id="A0A7J5YP95"/>
<name>A0A7J5YP95_DISMA</name>
<feature type="non-terminal residue" evidence="2">
    <location>
        <position position="1"/>
    </location>
</feature>
<proteinExistence type="predicted"/>
<reference evidence="2 3" key="1">
    <citation type="submission" date="2020-03" db="EMBL/GenBank/DDBJ databases">
        <title>Dissostichus mawsoni Genome sequencing and assembly.</title>
        <authorList>
            <person name="Park H."/>
        </authorList>
    </citation>
    <scope>NUCLEOTIDE SEQUENCE [LARGE SCALE GENOMIC DNA]</scope>
    <source>
        <strain evidence="2">DM0001</strain>
        <tissue evidence="2">Muscle</tissue>
    </source>
</reference>
<dbReference type="EMBL" id="JAAKFY010000010">
    <property type="protein sequence ID" value="KAF3851326.1"/>
    <property type="molecule type" value="Genomic_DNA"/>
</dbReference>
<protein>
    <submittedName>
        <fullName evidence="2">Uncharacterized protein</fullName>
    </submittedName>
</protein>
<organism evidence="2 3">
    <name type="scientific">Dissostichus mawsoni</name>
    <name type="common">Antarctic cod</name>
    <dbReference type="NCBI Taxonomy" id="36200"/>
    <lineage>
        <taxon>Eukaryota</taxon>
        <taxon>Metazoa</taxon>
        <taxon>Chordata</taxon>
        <taxon>Craniata</taxon>
        <taxon>Vertebrata</taxon>
        <taxon>Euteleostomi</taxon>
        <taxon>Actinopterygii</taxon>
        <taxon>Neopterygii</taxon>
        <taxon>Teleostei</taxon>
        <taxon>Neoteleostei</taxon>
        <taxon>Acanthomorphata</taxon>
        <taxon>Eupercaria</taxon>
        <taxon>Perciformes</taxon>
        <taxon>Notothenioidei</taxon>
        <taxon>Nototheniidae</taxon>
        <taxon>Dissostichus</taxon>
    </lineage>
</organism>
<dbReference type="Proteomes" id="UP000518266">
    <property type="component" value="Unassembled WGS sequence"/>
</dbReference>
<evidence type="ECO:0000313" key="2">
    <source>
        <dbReference type="EMBL" id="KAF3851326.1"/>
    </source>
</evidence>
<evidence type="ECO:0000256" key="1">
    <source>
        <dbReference type="SAM" id="MobiDB-lite"/>
    </source>
</evidence>
<evidence type="ECO:0000313" key="3">
    <source>
        <dbReference type="Proteomes" id="UP000518266"/>
    </source>
</evidence>
<sequence length="136" mass="14902">MAPLPLAKGFVQRQMIPQMPQPSRPFQLHSPASPQPLLVTLSKQIKGHTIRRGQTLGPIQQCGPKAYNTWAQTEKDREKGKRKKSVGPSLTDSTPPNFELGQNDGLWVTGKITARLDLDLGHGFQAGLLPLLAFGE</sequence>
<gene>
    <name evidence="2" type="ORF">F7725_013098</name>
</gene>
<feature type="region of interest" description="Disordered" evidence="1">
    <location>
        <begin position="54"/>
        <end position="104"/>
    </location>
</feature>
<keyword evidence="3" id="KW-1185">Reference proteome</keyword>
<comment type="caution">
    <text evidence="2">The sequence shown here is derived from an EMBL/GenBank/DDBJ whole genome shotgun (WGS) entry which is preliminary data.</text>
</comment>